<sequence length="466" mass="50415">MEWLSADPWPQCAAVQQRQAFAGIQFLHLEAAEAVSSFWEDPAPPKKDFPRTREGFEQLPLTRLSFVADGLTVHLPHLNSEADVALAEGIEHLGFALSYSEEKGTGFFRVFQERKVKEGSFPHLLDQLNQLAKGQHRARLRWALLERPVAIIFLIRPRNVQRTFIKADLLPLRATEGNYIAALKRMALRLTAQSATAGPVAKLPLMEEAARYVFHGYDMAETGLEQHIAADAGRKAAVRLGGLARVTVEAQTAAAMRQREDRGAVRAAMAKEQDVLDFLVDLLSLGQPAVTQAVAAVIVCGPLLSQLHVLAAPVWLVPTPEDVDAMQAAEEERARAAQEAQLSRLPGQIPAEDAEGGSAVPAALAESKEAANADETRAAVKALAELCTACGVEAGPDSPEVMLPLSCVAVQEAALATSEVSAQQRVSERQIWLRDCTGTDLLGKEKGIINPFRGAVQVPAFFVVLV</sequence>
<accession>A0A1Q9CNG4</accession>
<dbReference type="Proteomes" id="UP000186817">
    <property type="component" value="Unassembled WGS sequence"/>
</dbReference>
<dbReference type="OrthoDB" id="436239at2759"/>
<evidence type="ECO:0000313" key="2">
    <source>
        <dbReference type="Proteomes" id="UP000186817"/>
    </source>
</evidence>
<gene>
    <name evidence="1" type="ORF">AK812_SmicGene34667</name>
</gene>
<name>A0A1Q9CNG4_SYMMI</name>
<reference evidence="1 2" key="1">
    <citation type="submission" date="2016-02" db="EMBL/GenBank/DDBJ databases">
        <title>Genome analysis of coral dinoflagellate symbionts highlights evolutionary adaptations to a symbiotic lifestyle.</title>
        <authorList>
            <person name="Aranda M."/>
            <person name="Li Y."/>
            <person name="Liew Y.J."/>
            <person name="Baumgarten S."/>
            <person name="Simakov O."/>
            <person name="Wilson M."/>
            <person name="Piel J."/>
            <person name="Ashoor H."/>
            <person name="Bougouffa S."/>
            <person name="Bajic V.B."/>
            <person name="Ryu T."/>
            <person name="Ravasi T."/>
            <person name="Bayer T."/>
            <person name="Micklem G."/>
            <person name="Kim H."/>
            <person name="Bhak J."/>
            <person name="Lajeunesse T.C."/>
            <person name="Voolstra C.R."/>
        </authorList>
    </citation>
    <scope>NUCLEOTIDE SEQUENCE [LARGE SCALE GENOMIC DNA]</scope>
    <source>
        <strain evidence="1 2">CCMP2467</strain>
    </source>
</reference>
<protein>
    <submittedName>
        <fullName evidence="1">Uncharacterized protein</fullName>
    </submittedName>
</protein>
<dbReference type="EMBL" id="LSRX01001041">
    <property type="protein sequence ID" value="OLP84456.1"/>
    <property type="molecule type" value="Genomic_DNA"/>
</dbReference>
<proteinExistence type="predicted"/>
<keyword evidence="2" id="KW-1185">Reference proteome</keyword>
<organism evidence="1 2">
    <name type="scientific">Symbiodinium microadriaticum</name>
    <name type="common">Dinoflagellate</name>
    <name type="synonym">Zooxanthella microadriatica</name>
    <dbReference type="NCBI Taxonomy" id="2951"/>
    <lineage>
        <taxon>Eukaryota</taxon>
        <taxon>Sar</taxon>
        <taxon>Alveolata</taxon>
        <taxon>Dinophyceae</taxon>
        <taxon>Suessiales</taxon>
        <taxon>Symbiodiniaceae</taxon>
        <taxon>Symbiodinium</taxon>
    </lineage>
</organism>
<dbReference type="AlphaFoldDB" id="A0A1Q9CNG4"/>
<comment type="caution">
    <text evidence="1">The sequence shown here is derived from an EMBL/GenBank/DDBJ whole genome shotgun (WGS) entry which is preliminary data.</text>
</comment>
<evidence type="ECO:0000313" key="1">
    <source>
        <dbReference type="EMBL" id="OLP84456.1"/>
    </source>
</evidence>